<reference evidence="3" key="1">
    <citation type="journal article" date="2023" name="G3 (Bethesda)">
        <title>A reference genome for the long-term kleptoplast-retaining sea slug Elysia crispata morphotype clarki.</title>
        <authorList>
            <person name="Eastman K.E."/>
            <person name="Pendleton A.L."/>
            <person name="Shaikh M.A."/>
            <person name="Suttiyut T."/>
            <person name="Ogas R."/>
            <person name="Tomko P."/>
            <person name="Gavelis G."/>
            <person name="Widhalm J.R."/>
            <person name="Wisecaver J.H."/>
        </authorList>
    </citation>
    <scope>NUCLEOTIDE SEQUENCE</scope>
    <source>
        <strain evidence="3">ECLA1</strain>
    </source>
</reference>
<protein>
    <recommendedName>
        <fullName evidence="2">PiggyBac transposable element-derived protein domain-containing protein</fullName>
    </recommendedName>
</protein>
<gene>
    <name evidence="3" type="ORF">RRG08_003140</name>
</gene>
<dbReference type="EMBL" id="JAWDGP010000422">
    <property type="protein sequence ID" value="KAK3800735.1"/>
    <property type="molecule type" value="Genomic_DNA"/>
</dbReference>
<dbReference type="Pfam" id="PF13843">
    <property type="entry name" value="DDE_Tnp_1_7"/>
    <property type="match status" value="1"/>
</dbReference>
<feature type="region of interest" description="Disordered" evidence="1">
    <location>
        <begin position="1"/>
        <end position="22"/>
    </location>
</feature>
<comment type="caution">
    <text evidence="3">The sequence shown here is derived from an EMBL/GenBank/DDBJ whole genome shotgun (WGS) entry which is preliminary data.</text>
</comment>
<feature type="compositionally biased region" description="Basic and acidic residues" evidence="1">
    <location>
        <begin position="1"/>
        <end position="12"/>
    </location>
</feature>
<proteinExistence type="predicted"/>
<dbReference type="AlphaFoldDB" id="A0AAE1B710"/>
<sequence length="217" mass="24893">MEEERVGERSDTELDNESDVDMTGIEDDSETLVAETNLYAAQCIAVLPTSSWCNTCVEEMRAFLCMQIMFGIRDRPRLVYWSEDKRFHDAFISSIVTINRFKNISQYFHCGDTANAPTRDQQGFDPLFKVRNIINTTQATFRAHFQAQRELNVDAAMVGFKGRLSFKQYMPVKPIKRVMGPAADGRPHPLIDYNRFMGVVDKLDQQQSYYPVGRPGK</sequence>
<organism evidence="3 4">
    <name type="scientific">Elysia crispata</name>
    <name type="common">lettuce slug</name>
    <dbReference type="NCBI Taxonomy" id="231223"/>
    <lineage>
        <taxon>Eukaryota</taxon>
        <taxon>Metazoa</taxon>
        <taxon>Spiralia</taxon>
        <taxon>Lophotrochozoa</taxon>
        <taxon>Mollusca</taxon>
        <taxon>Gastropoda</taxon>
        <taxon>Heterobranchia</taxon>
        <taxon>Euthyneura</taxon>
        <taxon>Panpulmonata</taxon>
        <taxon>Sacoglossa</taxon>
        <taxon>Placobranchoidea</taxon>
        <taxon>Plakobranchidae</taxon>
        <taxon>Elysia</taxon>
    </lineage>
</organism>
<evidence type="ECO:0000259" key="2">
    <source>
        <dbReference type="Pfam" id="PF13843"/>
    </source>
</evidence>
<dbReference type="PANTHER" id="PTHR46599:SF3">
    <property type="entry name" value="PIGGYBAC TRANSPOSABLE ELEMENT-DERIVED PROTEIN 4"/>
    <property type="match status" value="1"/>
</dbReference>
<evidence type="ECO:0000313" key="3">
    <source>
        <dbReference type="EMBL" id="KAK3800735.1"/>
    </source>
</evidence>
<dbReference type="InterPro" id="IPR029526">
    <property type="entry name" value="PGBD"/>
</dbReference>
<dbReference type="PANTHER" id="PTHR46599">
    <property type="entry name" value="PIGGYBAC TRANSPOSABLE ELEMENT-DERIVED PROTEIN 4"/>
    <property type="match status" value="1"/>
</dbReference>
<evidence type="ECO:0000313" key="4">
    <source>
        <dbReference type="Proteomes" id="UP001283361"/>
    </source>
</evidence>
<dbReference type="Proteomes" id="UP001283361">
    <property type="component" value="Unassembled WGS sequence"/>
</dbReference>
<accession>A0AAE1B710</accession>
<feature type="domain" description="PiggyBac transposable element-derived protein" evidence="2">
    <location>
        <begin position="31"/>
        <end position="177"/>
    </location>
</feature>
<name>A0AAE1B710_9GAST</name>
<keyword evidence="4" id="KW-1185">Reference proteome</keyword>
<feature type="compositionally biased region" description="Acidic residues" evidence="1">
    <location>
        <begin position="13"/>
        <end position="22"/>
    </location>
</feature>
<evidence type="ECO:0000256" key="1">
    <source>
        <dbReference type="SAM" id="MobiDB-lite"/>
    </source>
</evidence>